<dbReference type="Proteomes" id="UP001209878">
    <property type="component" value="Unassembled WGS sequence"/>
</dbReference>
<dbReference type="AlphaFoldDB" id="A0AAD9KJ58"/>
<proteinExistence type="predicted"/>
<gene>
    <name evidence="1" type="ORF">NP493_989g00020</name>
</gene>
<accession>A0AAD9KJ58</accession>
<keyword evidence="2" id="KW-1185">Reference proteome</keyword>
<protein>
    <submittedName>
        <fullName evidence="1">Uncharacterized protein</fullName>
    </submittedName>
</protein>
<dbReference type="EMBL" id="JAODUO010000988">
    <property type="protein sequence ID" value="KAK2172146.1"/>
    <property type="molecule type" value="Genomic_DNA"/>
</dbReference>
<evidence type="ECO:0000313" key="2">
    <source>
        <dbReference type="Proteomes" id="UP001209878"/>
    </source>
</evidence>
<reference evidence="1" key="1">
    <citation type="journal article" date="2023" name="Mol. Biol. Evol.">
        <title>Third-Generation Sequencing Reveals the Adaptive Role of the Epigenome in Three Deep-Sea Polychaetes.</title>
        <authorList>
            <person name="Perez M."/>
            <person name="Aroh O."/>
            <person name="Sun Y."/>
            <person name="Lan Y."/>
            <person name="Juniper S.K."/>
            <person name="Young C.R."/>
            <person name="Angers B."/>
            <person name="Qian P.Y."/>
        </authorList>
    </citation>
    <scope>NUCLEOTIDE SEQUENCE</scope>
    <source>
        <strain evidence="1">R07B-5</strain>
    </source>
</reference>
<organism evidence="1 2">
    <name type="scientific">Ridgeia piscesae</name>
    <name type="common">Tubeworm</name>
    <dbReference type="NCBI Taxonomy" id="27915"/>
    <lineage>
        <taxon>Eukaryota</taxon>
        <taxon>Metazoa</taxon>
        <taxon>Spiralia</taxon>
        <taxon>Lophotrochozoa</taxon>
        <taxon>Annelida</taxon>
        <taxon>Polychaeta</taxon>
        <taxon>Sedentaria</taxon>
        <taxon>Canalipalpata</taxon>
        <taxon>Sabellida</taxon>
        <taxon>Siboglinidae</taxon>
        <taxon>Ridgeia</taxon>
    </lineage>
</organism>
<sequence>MWTSATYQFQSSSYRWESGDMVTLPSDAWVGDVMPTAHYGYAVVVAHSLNLAKMNSVDPRLTGESCSVTWTLSTLGPAKTCVRVMVVEEGIILRYAKEQCVALGASLVSIQTVDKLGQICVLIDDTRKFREWESTANTM</sequence>
<name>A0AAD9KJ58_RIDPI</name>
<comment type="caution">
    <text evidence="1">The sequence shown here is derived from an EMBL/GenBank/DDBJ whole genome shotgun (WGS) entry which is preliminary data.</text>
</comment>
<evidence type="ECO:0000313" key="1">
    <source>
        <dbReference type="EMBL" id="KAK2172146.1"/>
    </source>
</evidence>